<dbReference type="GO" id="GO:0005525">
    <property type="term" value="F:GTP binding"/>
    <property type="evidence" value="ECO:0007669"/>
    <property type="project" value="UniProtKB-KW"/>
</dbReference>
<accession>A0A5R9F9R1</accession>
<keyword evidence="4" id="KW-0547">Nucleotide-binding</keyword>
<dbReference type="InterPro" id="IPR029044">
    <property type="entry name" value="Nucleotide-diphossugar_trans"/>
</dbReference>
<organism evidence="9 10">
    <name type="scientific">Exobacillus caeni</name>
    <dbReference type="NCBI Taxonomy" id="2574798"/>
    <lineage>
        <taxon>Bacteria</taxon>
        <taxon>Bacillati</taxon>
        <taxon>Bacillota</taxon>
        <taxon>Bacilli</taxon>
        <taxon>Bacillales</taxon>
        <taxon>Guptibacillaceae</taxon>
        <taxon>Exobacillus</taxon>
    </lineage>
</organism>
<keyword evidence="3" id="KW-0479">Metal-binding</keyword>
<reference evidence="9 10" key="1">
    <citation type="submission" date="2019-04" db="EMBL/GenBank/DDBJ databases">
        <title>Bacillus caeni sp. nov., a bacterium isolated from mangrove sediment.</title>
        <authorList>
            <person name="Huang H."/>
            <person name="Mo K."/>
            <person name="Hu Y."/>
        </authorList>
    </citation>
    <scope>NUCLEOTIDE SEQUENCE [LARGE SCALE GENOMIC DNA]</scope>
    <source>
        <strain evidence="9 10">HB172195</strain>
    </source>
</reference>
<dbReference type="SUPFAM" id="SSF53448">
    <property type="entry name" value="Nucleotide-diphospho-sugar transferases"/>
    <property type="match status" value="1"/>
</dbReference>
<evidence type="ECO:0000256" key="4">
    <source>
        <dbReference type="ARBA" id="ARBA00022741"/>
    </source>
</evidence>
<keyword evidence="1" id="KW-0963">Cytoplasm</keyword>
<evidence type="ECO:0000256" key="3">
    <source>
        <dbReference type="ARBA" id="ARBA00022723"/>
    </source>
</evidence>
<proteinExistence type="predicted"/>
<evidence type="ECO:0000256" key="5">
    <source>
        <dbReference type="ARBA" id="ARBA00022842"/>
    </source>
</evidence>
<evidence type="ECO:0000256" key="7">
    <source>
        <dbReference type="ARBA" id="ARBA00023150"/>
    </source>
</evidence>
<keyword evidence="7" id="KW-0501">Molybdenum cofactor biosynthesis</keyword>
<dbReference type="PANTHER" id="PTHR19136:SF81">
    <property type="entry name" value="MOLYBDENUM COFACTOR GUANYLYLTRANSFERASE"/>
    <property type="match status" value="1"/>
</dbReference>
<dbReference type="CDD" id="cd02503">
    <property type="entry name" value="MobA"/>
    <property type="match status" value="1"/>
</dbReference>
<dbReference type="GO" id="GO:0016779">
    <property type="term" value="F:nucleotidyltransferase activity"/>
    <property type="evidence" value="ECO:0007669"/>
    <property type="project" value="UniProtKB-KW"/>
</dbReference>
<evidence type="ECO:0000256" key="2">
    <source>
        <dbReference type="ARBA" id="ARBA00022679"/>
    </source>
</evidence>
<protein>
    <submittedName>
        <fullName evidence="9">Molybdenum cofactor guanylyltransferase</fullName>
    </submittedName>
</protein>
<dbReference type="AlphaFoldDB" id="A0A5R9F9R1"/>
<evidence type="ECO:0000313" key="9">
    <source>
        <dbReference type="EMBL" id="TLS38980.1"/>
    </source>
</evidence>
<keyword evidence="2 9" id="KW-0808">Transferase</keyword>
<dbReference type="GO" id="GO:0046872">
    <property type="term" value="F:metal ion binding"/>
    <property type="evidence" value="ECO:0007669"/>
    <property type="project" value="UniProtKB-KW"/>
</dbReference>
<dbReference type="Pfam" id="PF12804">
    <property type="entry name" value="NTP_transf_3"/>
    <property type="match status" value="1"/>
</dbReference>
<dbReference type="OrthoDB" id="9788394at2"/>
<keyword evidence="6" id="KW-0342">GTP-binding</keyword>
<keyword evidence="5" id="KW-0460">Magnesium</keyword>
<dbReference type="Gene3D" id="3.90.550.10">
    <property type="entry name" value="Spore Coat Polysaccharide Biosynthesis Protein SpsA, Chain A"/>
    <property type="match status" value="1"/>
</dbReference>
<sequence length="233" mass="26189">MAWPGFNSRTRSCFFNFARKINNLWKVVKMITGVILAGGKKDFINGTRKSFLQLNDRTVLDYQLKELGKVSREVMIVTDDPRAFLPNVPPTVRIITDFYKNIGVFGGMHAAFSLAKAPYIWLAGSGMPFISSSAAEYMVNQLGSERYEGAIPVIDGNPYPLHGIYTQKALLSLNQLIKKGDFSMASFLKKITWLPIRDWPEDISKKFVFSIQTKADYETAKSEISTNKISLLG</sequence>
<comment type="caution">
    <text evidence="9">The sequence shown here is derived from an EMBL/GenBank/DDBJ whole genome shotgun (WGS) entry which is preliminary data.</text>
</comment>
<evidence type="ECO:0000259" key="8">
    <source>
        <dbReference type="Pfam" id="PF12804"/>
    </source>
</evidence>
<dbReference type="PANTHER" id="PTHR19136">
    <property type="entry name" value="MOLYBDENUM COFACTOR GUANYLYLTRANSFERASE"/>
    <property type="match status" value="1"/>
</dbReference>
<dbReference type="GO" id="GO:0006777">
    <property type="term" value="P:Mo-molybdopterin cofactor biosynthetic process"/>
    <property type="evidence" value="ECO:0007669"/>
    <property type="project" value="UniProtKB-KW"/>
</dbReference>
<evidence type="ECO:0000256" key="1">
    <source>
        <dbReference type="ARBA" id="ARBA00022490"/>
    </source>
</evidence>
<dbReference type="Proteomes" id="UP000308230">
    <property type="component" value="Unassembled WGS sequence"/>
</dbReference>
<keyword evidence="9" id="KW-0548">Nucleotidyltransferase</keyword>
<keyword evidence="10" id="KW-1185">Reference proteome</keyword>
<name>A0A5R9F9R1_9BACL</name>
<dbReference type="InterPro" id="IPR025877">
    <property type="entry name" value="MobA-like_NTP_Trfase"/>
</dbReference>
<dbReference type="EMBL" id="SWLG01000001">
    <property type="protein sequence ID" value="TLS38980.1"/>
    <property type="molecule type" value="Genomic_DNA"/>
</dbReference>
<feature type="domain" description="MobA-like NTP transferase" evidence="8">
    <location>
        <begin position="33"/>
        <end position="189"/>
    </location>
</feature>
<evidence type="ECO:0000256" key="6">
    <source>
        <dbReference type="ARBA" id="ARBA00023134"/>
    </source>
</evidence>
<gene>
    <name evidence="9" type="ORF">FCL54_01330</name>
</gene>
<evidence type="ECO:0000313" key="10">
    <source>
        <dbReference type="Proteomes" id="UP000308230"/>
    </source>
</evidence>
<dbReference type="InterPro" id="IPR013482">
    <property type="entry name" value="Molybde_CF_guanTrfase"/>
</dbReference>